<dbReference type="PANTHER" id="PTHR43811:SF19">
    <property type="entry name" value="39 KDA FK506-BINDING NUCLEAR PROTEIN"/>
    <property type="match status" value="1"/>
</dbReference>
<gene>
    <name evidence="9" type="ORF">BCR42DRAFT_446091</name>
</gene>
<proteinExistence type="inferred from homology"/>
<feature type="compositionally biased region" description="Low complexity" evidence="7">
    <location>
        <begin position="344"/>
        <end position="367"/>
    </location>
</feature>
<feature type="compositionally biased region" description="Basic and acidic residues" evidence="7">
    <location>
        <begin position="157"/>
        <end position="170"/>
    </location>
</feature>
<evidence type="ECO:0000256" key="5">
    <source>
        <dbReference type="ARBA" id="ARBA00023235"/>
    </source>
</evidence>
<comment type="similarity">
    <text evidence="2">Belongs to the FKBP-type PPIase family. FKBP3/4 subfamily.</text>
</comment>
<evidence type="ECO:0000256" key="3">
    <source>
        <dbReference type="ARBA" id="ARBA00013194"/>
    </source>
</evidence>
<organism evidence="9 10">
    <name type="scientific">Absidia repens</name>
    <dbReference type="NCBI Taxonomy" id="90262"/>
    <lineage>
        <taxon>Eukaryota</taxon>
        <taxon>Fungi</taxon>
        <taxon>Fungi incertae sedis</taxon>
        <taxon>Mucoromycota</taxon>
        <taxon>Mucoromycotina</taxon>
        <taxon>Mucoromycetes</taxon>
        <taxon>Mucorales</taxon>
        <taxon>Cunninghamellaceae</taxon>
        <taxon>Absidia</taxon>
    </lineage>
</organism>
<evidence type="ECO:0000256" key="1">
    <source>
        <dbReference type="ARBA" id="ARBA00000971"/>
    </source>
</evidence>
<dbReference type="InterPro" id="IPR046357">
    <property type="entry name" value="PPIase_dom_sf"/>
</dbReference>
<dbReference type="PANTHER" id="PTHR43811">
    <property type="entry name" value="FKBP-TYPE PEPTIDYL-PROLYL CIS-TRANS ISOMERASE FKPA"/>
    <property type="match status" value="1"/>
</dbReference>
<dbReference type="PIRSF" id="PIRSF001473">
    <property type="entry name" value="FK506-bp_FPR3"/>
    <property type="match status" value="1"/>
</dbReference>
<dbReference type="STRING" id="90262.A0A1X2IXQ7"/>
<evidence type="ECO:0000256" key="7">
    <source>
        <dbReference type="SAM" id="MobiDB-lite"/>
    </source>
</evidence>
<dbReference type="EC" id="5.2.1.8" evidence="3 6"/>
<evidence type="ECO:0000256" key="6">
    <source>
        <dbReference type="PROSITE-ProRule" id="PRU00277"/>
    </source>
</evidence>
<dbReference type="GO" id="GO:0005730">
    <property type="term" value="C:nucleolus"/>
    <property type="evidence" value="ECO:0007669"/>
    <property type="project" value="TreeGrafter"/>
</dbReference>
<feature type="region of interest" description="Disordered" evidence="7">
    <location>
        <begin position="237"/>
        <end position="379"/>
    </location>
</feature>
<dbReference type="Gene3D" id="3.10.50.40">
    <property type="match status" value="1"/>
</dbReference>
<feature type="compositionally biased region" description="Basic and acidic residues" evidence="7">
    <location>
        <begin position="290"/>
        <end position="339"/>
    </location>
</feature>
<reference evidence="9 10" key="1">
    <citation type="submission" date="2016-07" db="EMBL/GenBank/DDBJ databases">
        <title>Pervasive Adenine N6-methylation of Active Genes in Fungi.</title>
        <authorList>
            <consortium name="DOE Joint Genome Institute"/>
            <person name="Mondo S.J."/>
            <person name="Dannebaum R.O."/>
            <person name="Kuo R.C."/>
            <person name="Labutti K."/>
            <person name="Haridas S."/>
            <person name="Kuo A."/>
            <person name="Salamov A."/>
            <person name="Ahrendt S.R."/>
            <person name="Lipzen A."/>
            <person name="Sullivan W."/>
            <person name="Andreopoulos W.B."/>
            <person name="Clum A."/>
            <person name="Lindquist E."/>
            <person name="Daum C."/>
            <person name="Ramamoorthy G.K."/>
            <person name="Gryganskyi A."/>
            <person name="Culley D."/>
            <person name="Magnuson J.K."/>
            <person name="James T.Y."/>
            <person name="O'Malley M.A."/>
            <person name="Stajich J.E."/>
            <person name="Spatafora J.W."/>
            <person name="Visel A."/>
            <person name="Grigoriev I.V."/>
        </authorList>
    </citation>
    <scope>NUCLEOTIDE SEQUENCE [LARGE SCALE GENOMIC DNA]</scope>
    <source>
        <strain evidence="9 10">NRRL 1336</strain>
    </source>
</reference>
<comment type="catalytic activity">
    <reaction evidence="1 6">
        <text>[protein]-peptidylproline (omega=180) = [protein]-peptidylproline (omega=0)</text>
        <dbReference type="Rhea" id="RHEA:16237"/>
        <dbReference type="Rhea" id="RHEA-COMP:10747"/>
        <dbReference type="Rhea" id="RHEA-COMP:10748"/>
        <dbReference type="ChEBI" id="CHEBI:83833"/>
        <dbReference type="ChEBI" id="CHEBI:83834"/>
        <dbReference type="EC" id="5.2.1.8"/>
    </reaction>
</comment>
<dbReference type="GO" id="GO:0000785">
    <property type="term" value="C:chromatin"/>
    <property type="evidence" value="ECO:0007669"/>
    <property type="project" value="TreeGrafter"/>
</dbReference>
<dbReference type="InterPro" id="IPR023566">
    <property type="entry name" value="PPIase_Fpr3/Fpr4-like"/>
</dbReference>
<evidence type="ECO:0000259" key="8">
    <source>
        <dbReference type="PROSITE" id="PS50059"/>
    </source>
</evidence>
<comment type="caution">
    <text evidence="9">The sequence shown here is derived from an EMBL/GenBank/DDBJ whole genome shotgun (WGS) entry which is preliminary data.</text>
</comment>
<dbReference type="SUPFAM" id="SSF54534">
    <property type="entry name" value="FKBP-like"/>
    <property type="match status" value="1"/>
</dbReference>
<dbReference type="Pfam" id="PF17800">
    <property type="entry name" value="NPL"/>
    <property type="match status" value="1"/>
</dbReference>
<dbReference type="Gene3D" id="2.60.120.340">
    <property type="entry name" value="Nucleoplasmin core domain"/>
    <property type="match status" value="1"/>
</dbReference>
<evidence type="ECO:0000313" key="9">
    <source>
        <dbReference type="EMBL" id="ORZ24119.1"/>
    </source>
</evidence>
<dbReference type="EMBL" id="MCGE01000002">
    <property type="protein sequence ID" value="ORZ24119.1"/>
    <property type="molecule type" value="Genomic_DNA"/>
</dbReference>
<evidence type="ECO:0000256" key="2">
    <source>
        <dbReference type="ARBA" id="ARBA00007838"/>
    </source>
</evidence>
<feature type="domain" description="PPIase FKBP-type" evidence="8">
    <location>
        <begin position="406"/>
        <end position="493"/>
    </location>
</feature>
<dbReference type="AlphaFoldDB" id="A0A1X2IXQ7"/>
<keyword evidence="10" id="KW-1185">Reference proteome</keyword>
<dbReference type="Pfam" id="PF00254">
    <property type="entry name" value="FKBP_C"/>
    <property type="match status" value="1"/>
</dbReference>
<dbReference type="OrthoDB" id="1902587at2759"/>
<dbReference type="PROSITE" id="PS50059">
    <property type="entry name" value="FKBP_PPIASE"/>
    <property type="match status" value="1"/>
</dbReference>
<feature type="compositionally biased region" description="Basic and acidic residues" evidence="7">
    <location>
        <begin position="177"/>
        <end position="189"/>
    </location>
</feature>
<keyword evidence="5 6" id="KW-0413">Isomerase</keyword>
<dbReference type="InterPro" id="IPR001179">
    <property type="entry name" value="PPIase_FKBP_dom"/>
</dbReference>
<protein>
    <recommendedName>
        <fullName evidence="3 6">peptidylprolyl isomerase</fullName>
        <ecNumber evidence="3 6">5.2.1.8</ecNumber>
    </recommendedName>
</protein>
<feature type="region of interest" description="Disordered" evidence="7">
    <location>
        <begin position="157"/>
        <end position="216"/>
    </location>
</feature>
<accession>A0A1X2IXQ7</accession>
<sequence>MPIHGFWGLQVEPGNQYIQKVTVPFNITMAALEEMITSRSRSSLTVAVNNVKYSLCALTPHRLEQQFMNLTFGEGEVVTFSVKGPNAIHLTGNYVFDNVDDYKDHLTEVTTKPATNHLIKANKNRMGEDSDDYHIDEGNASFAEYDEEEDFYQQYSHVDKDSDGKDSDGKDSDDDSILDHIRYDLKRSADANIHGKPKKQKDRRQTKPSPDISDNSADIQNLMDAINQQSHKIESALQNPPPALSTRPQKEQPIRQPVSSTHSPLKSTITPGRRKSAETIADMVTKSKSKPNESIRKHQLKDGQKRLEEQQQRMRMDGKKRVGTEKISNDMKKHNDTKQSHGNSSISTAMPSPISPSSSSSTSSHAHFLSTDPIEEEDTTLKTKRFPNGMVVEDKKIGSGRAAKSGDRVGIRYLGKLSGGQIFTRHFTEPPFEFTIGEGKVIRGWELGVFGMKIGGERRLTVPPALAYQEHDVPPDVPENATLTFDIKLMTLS</sequence>
<name>A0A1X2IXQ7_9FUNG</name>
<dbReference type="Proteomes" id="UP000193560">
    <property type="component" value="Unassembled WGS sequence"/>
</dbReference>
<dbReference type="InterPro" id="IPR041232">
    <property type="entry name" value="NPL"/>
</dbReference>
<feature type="compositionally biased region" description="Basic residues" evidence="7">
    <location>
        <begin position="195"/>
        <end position="206"/>
    </location>
</feature>
<keyword evidence="4 6" id="KW-0697">Rotamase</keyword>
<feature type="compositionally biased region" description="Polar residues" evidence="7">
    <location>
        <begin position="257"/>
        <end position="270"/>
    </location>
</feature>
<evidence type="ECO:0000256" key="4">
    <source>
        <dbReference type="ARBA" id="ARBA00023110"/>
    </source>
</evidence>
<evidence type="ECO:0000313" key="10">
    <source>
        <dbReference type="Proteomes" id="UP000193560"/>
    </source>
</evidence>
<dbReference type="GO" id="GO:0003755">
    <property type="term" value="F:peptidyl-prolyl cis-trans isomerase activity"/>
    <property type="evidence" value="ECO:0007669"/>
    <property type="project" value="UniProtKB-KW"/>
</dbReference>